<reference evidence="1 2" key="1">
    <citation type="journal article" date="2018" name="G3 (Bethesda)">
        <title>A High-Quality Reference Genome for the Invasive Mosquitofish Gambusia affinis Using a Chicago Library.</title>
        <authorList>
            <person name="Hoffberg S.L."/>
            <person name="Troendle N.J."/>
            <person name="Glenn T.C."/>
            <person name="Mahmud O."/>
            <person name="Louha S."/>
            <person name="Chalopin D."/>
            <person name="Bennetzen J.L."/>
            <person name="Mauricio R."/>
        </authorList>
    </citation>
    <scope>NUCLEOTIDE SEQUENCE [LARGE SCALE GENOMIC DNA]</scope>
    <source>
        <strain evidence="1">NE01/NJP1002.9</strain>
        <tissue evidence="1">Muscle</tissue>
    </source>
</reference>
<evidence type="ECO:0000313" key="2">
    <source>
        <dbReference type="Proteomes" id="UP000250572"/>
    </source>
</evidence>
<keyword evidence="2" id="KW-1185">Reference proteome</keyword>
<evidence type="ECO:0000313" key="1">
    <source>
        <dbReference type="EMBL" id="PWA18230.1"/>
    </source>
</evidence>
<proteinExistence type="predicted"/>
<dbReference type="AlphaFoldDB" id="A0A315V5K7"/>
<accession>A0A315V5K7</accession>
<comment type="caution">
    <text evidence="1">The sequence shown here is derived from an EMBL/GenBank/DDBJ whole genome shotgun (WGS) entry which is preliminary data.</text>
</comment>
<dbReference type="Proteomes" id="UP000250572">
    <property type="component" value="Unassembled WGS sequence"/>
</dbReference>
<dbReference type="EMBL" id="NHOQ01002355">
    <property type="protein sequence ID" value="PWA18230.1"/>
    <property type="molecule type" value="Genomic_DNA"/>
</dbReference>
<gene>
    <name evidence="1" type="ORF">CCH79_00004032</name>
</gene>
<organism evidence="1 2">
    <name type="scientific">Gambusia affinis</name>
    <name type="common">Western mosquitofish</name>
    <name type="synonym">Heterandria affinis</name>
    <dbReference type="NCBI Taxonomy" id="33528"/>
    <lineage>
        <taxon>Eukaryota</taxon>
        <taxon>Metazoa</taxon>
        <taxon>Chordata</taxon>
        <taxon>Craniata</taxon>
        <taxon>Vertebrata</taxon>
        <taxon>Euteleostomi</taxon>
        <taxon>Actinopterygii</taxon>
        <taxon>Neopterygii</taxon>
        <taxon>Teleostei</taxon>
        <taxon>Neoteleostei</taxon>
        <taxon>Acanthomorphata</taxon>
        <taxon>Ovalentaria</taxon>
        <taxon>Atherinomorphae</taxon>
        <taxon>Cyprinodontiformes</taxon>
        <taxon>Poeciliidae</taxon>
        <taxon>Poeciliinae</taxon>
        <taxon>Gambusia</taxon>
    </lineage>
</organism>
<sequence length="104" mass="12351">MAAGKGEALLGTRIHRRRKIKVENERILHPHQRYVFTKTKEVIVDYRRSRRTEHHNLLNHGEGIERVDNIKFLASHISSYNLTWSLSTSYLVTVQQRVFFPRKL</sequence>
<protein>
    <submittedName>
        <fullName evidence="1">Uncharacterized protein</fullName>
    </submittedName>
</protein>
<name>A0A315V5K7_GAMAF</name>